<dbReference type="InterPro" id="IPR014225">
    <property type="entry name" value="Spore_II_D_firmicutes"/>
</dbReference>
<feature type="transmembrane region" description="Helical" evidence="1">
    <location>
        <begin position="5"/>
        <end position="27"/>
    </location>
</feature>
<organism evidence="3 4">
    <name type="scientific">Clostridium neuense</name>
    <dbReference type="NCBI Taxonomy" id="1728934"/>
    <lineage>
        <taxon>Bacteria</taxon>
        <taxon>Bacillati</taxon>
        <taxon>Bacillota</taxon>
        <taxon>Clostridia</taxon>
        <taxon>Eubacteriales</taxon>
        <taxon>Clostridiaceae</taxon>
        <taxon>Clostridium</taxon>
    </lineage>
</organism>
<protein>
    <submittedName>
        <fullName evidence="3">Stage II sporulation protein D</fullName>
    </submittedName>
</protein>
<dbReference type="Proteomes" id="UP001623592">
    <property type="component" value="Unassembled WGS sequence"/>
</dbReference>
<dbReference type="NCBIfam" id="TIGR02669">
    <property type="entry name" value="SpoIID_LytB"/>
    <property type="match status" value="1"/>
</dbReference>
<dbReference type="InterPro" id="IPR013486">
    <property type="entry name" value="SpoIID/LytB"/>
</dbReference>
<evidence type="ECO:0000313" key="4">
    <source>
        <dbReference type="Proteomes" id="UP001623592"/>
    </source>
</evidence>
<dbReference type="InterPro" id="IPR051922">
    <property type="entry name" value="Bact_Sporulation_Assoc"/>
</dbReference>
<dbReference type="PANTHER" id="PTHR30032:SF4">
    <property type="entry name" value="AMIDASE ENHANCER"/>
    <property type="match status" value="1"/>
</dbReference>
<dbReference type="PANTHER" id="PTHR30032">
    <property type="entry name" value="N-ACETYLMURAMOYL-L-ALANINE AMIDASE-RELATED"/>
    <property type="match status" value="1"/>
</dbReference>
<reference evidence="3 4" key="1">
    <citation type="submission" date="2024-11" db="EMBL/GenBank/DDBJ databases">
        <authorList>
            <person name="Heng Y.C."/>
            <person name="Lim A.C.H."/>
            <person name="Lee J.K.Y."/>
            <person name="Kittelmann S."/>
        </authorList>
    </citation>
    <scope>NUCLEOTIDE SEQUENCE [LARGE SCALE GENOMIC DNA]</scope>
    <source>
        <strain evidence="3 4">WILCCON 0114</strain>
    </source>
</reference>
<dbReference type="Pfam" id="PF08486">
    <property type="entry name" value="SpoIID"/>
    <property type="match status" value="1"/>
</dbReference>
<keyword evidence="1" id="KW-0812">Transmembrane</keyword>
<accession>A0ABW8TFN7</accession>
<comment type="caution">
    <text evidence="3">The sequence shown here is derived from an EMBL/GenBank/DDBJ whole genome shotgun (WGS) entry which is preliminary data.</text>
</comment>
<dbReference type="RefSeq" id="WP_406787147.1">
    <property type="nucleotide sequence ID" value="NZ_JBJIAA010000006.1"/>
</dbReference>
<dbReference type="NCBIfam" id="TIGR02870">
    <property type="entry name" value="spore_II_D"/>
    <property type="match status" value="1"/>
</dbReference>
<sequence length="340" mass="38095">MIKKIIFAVTFCLIFIFVVSILVIGLGKNNLNLNILPKINYDFNKQNKSSENKKDGNIDVYITSSNKIITINLEDYVVGVVCAEMPIEFDKEALKAQAVAARTFAVAHISAYGGQKYKGAHGADVTDSIDCQVYMGKEERLSKWPVKSRDEYWNKVYEAVKETNGQVLMYNNKLVMEPYYFAVSSGETEDAKEVLGENIQYLKSVPSPGEEGVRKYKSKVNISYISFINKVNDIFPKSKLNLINVRNSVEVLERNKTGSVKTIKIGNTTISGSKFRSIMGLNSTNFQIKCNVSGFEFDCTGYGHGLGMSQWGAEAMAKSGCKYDQILKHYYTGIEIKELK</sequence>
<keyword evidence="1" id="KW-0472">Membrane</keyword>
<evidence type="ECO:0000313" key="3">
    <source>
        <dbReference type="EMBL" id="MFL0250478.1"/>
    </source>
</evidence>
<name>A0ABW8TFN7_9CLOT</name>
<proteinExistence type="predicted"/>
<evidence type="ECO:0000256" key="1">
    <source>
        <dbReference type="SAM" id="Phobius"/>
    </source>
</evidence>
<keyword evidence="1" id="KW-1133">Transmembrane helix</keyword>
<gene>
    <name evidence="3" type="primary">spoIID</name>
    <name evidence="3" type="ORF">ACJDT4_08600</name>
</gene>
<dbReference type="InterPro" id="IPR013693">
    <property type="entry name" value="SpoIID/LytB_N"/>
</dbReference>
<dbReference type="EMBL" id="JBJIAA010000006">
    <property type="protein sequence ID" value="MFL0250478.1"/>
    <property type="molecule type" value="Genomic_DNA"/>
</dbReference>
<evidence type="ECO:0000259" key="2">
    <source>
        <dbReference type="Pfam" id="PF08486"/>
    </source>
</evidence>
<keyword evidence="4" id="KW-1185">Reference proteome</keyword>
<feature type="domain" description="Sporulation stage II protein D amidase enhancer LytB N-terminal" evidence="2">
    <location>
        <begin position="64"/>
        <end position="170"/>
    </location>
</feature>